<evidence type="ECO:0000256" key="5">
    <source>
        <dbReference type="ARBA" id="ARBA00022842"/>
    </source>
</evidence>
<dbReference type="PANTHER" id="PTHR12992">
    <property type="entry name" value="NUDIX HYDROLASE"/>
    <property type="match status" value="1"/>
</dbReference>
<dbReference type="Pfam" id="PF00293">
    <property type="entry name" value="NUDIX"/>
    <property type="match status" value="1"/>
</dbReference>
<evidence type="ECO:0000256" key="4">
    <source>
        <dbReference type="ARBA" id="ARBA00022801"/>
    </source>
</evidence>
<evidence type="ECO:0000256" key="1">
    <source>
        <dbReference type="ARBA" id="ARBA00001936"/>
    </source>
</evidence>
<keyword evidence="9" id="KW-1185">Reference proteome</keyword>
<keyword evidence="4" id="KW-0378">Hydrolase</keyword>
<comment type="caution">
    <text evidence="8">The sequence shown here is derived from an EMBL/GenBank/DDBJ whole genome shotgun (WGS) entry which is preliminary data.</text>
</comment>
<dbReference type="PROSITE" id="PS51462">
    <property type="entry name" value="NUDIX"/>
    <property type="match status" value="1"/>
</dbReference>
<dbReference type="Proteomes" id="UP001519343">
    <property type="component" value="Unassembled WGS sequence"/>
</dbReference>
<dbReference type="Gene3D" id="3.90.79.10">
    <property type="entry name" value="Nucleoside Triphosphate Pyrophosphohydrolase"/>
    <property type="match status" value="1"/>
</dbReference>
<evidence type="ECO:0000256" key="2">
    <source>
        <dbReference type="ARBA" id="ARBA00001946"/>
    </source>
</evidence>
<protein>
    <submittedName>
        <fullName evidence="8">8-oxo-dGTP pyrophosphatase MutT (NUDIX family)</fullName>
    </submittedName>
</protein>
<name>A0ABS4GWM3_9BACL</name>
<keyword evidence="6" id="KW-0464">Manganese</keyword>
<sequence length="206" mass="23866">MLREIEAVYKNRTPRILGQGDVRRASVMLSLIKENDGLSVLFEVRGHKLRHQPGEICFPGGRIEEEDLNEEAAAIRETCEELGVSANDLEIIGQLDVFVTPHTIIYPYLSLLKEGTPLHPDPDEVAELFTVPLEFLVDNQPDLHLVPIEMKPPEDFPFDLIPNGKYYKWRKAQIPEYFYRYRDKVIWGITARILHDFLEKLKKQLD</sequence>
<dbReference type="CDD" id="cd03426">
    <property type="entry name" value="NUDIX_CoAse_Nudt7"/>
    <property type="match status" value="1"/>
</dbReference>
<organism evidence="8 9">
    <name type="scientific">Ammoniphilus resinae</name>
    <dbReference type="NCBI Taxonomy" id="861532"/>
    <lineage>
        <taxon>Bacteria</taxon>
        <taxon>Bacillati</taxon>
        <taxon>Bacillota</taxon>
        <taxon>Bacilli</taxon>
        <taxon>Bacillales</taxon>
        <taxon>Paenibacillaceae</taxon>
        <taxon>Aneurinibacillus group</taxon>
        <taxon>Ammoniphilus</taxon>
    </lineage>
</organism>
<reference evidence="8 9" key="1">
    <citation type="submission" date="2021-03" db="EMBL/GenBank/DDBJ databases">
        <title>Genomic Encyclopedia of Type Strains, Phase IV (KMG-IV): sequencing the most valuable type-strain genomes for metagenomic binning, comparative biology and taxonomic classification.</title>
        <authorList>
            <person name="Goeker M."/>
        </authorList>
    </citation>
    <scope>NUCLEOTIDE SEQUENCE [LARGE SCALE GENOMIC DNA]</scope>
    <source>
        <strain evidence="8 9">DSM 24738</strain>
    </source>
</reference>
<gene>
    <name evidence="8" type="ORF">J2Z37_004686</name>
</gene>
<evidence type="ECO:0000313" key="8">
    <source>
        <dbReference type="EMBL" id="MBP1934666.1"/>
    </source>
</evidence>
<evidence type="ECO:0000256" key="6">
    <source>
        <dbReference type="ARBA" id="ARBA00023211"/>
    </source>
</evidence>
<evidence type="ECO:0000256" key="3">
    <source>
        <dbReference type="ARBA" id="ARBA00022723"/>
    </source>
</evidence>
<comment type="cofactor">
    <cofactor evidence="1">
        <name>Mn(2+)</name>
        <dbReference type="ChEBI" id="CHEBI:29035"/>
    </cofactor>
</comment>
<comment type="cofactor">
    <cofactor evidence="2">
        <name>Mg(2+)</name>
        <dbReference type="ChEBI" id="CHEBI:18420"/>
    </cofactor>
</comment>
<dbReference type="PANTHER" id="PTHR12992:SF11">
    <property type="entry name" value="MITOCHONDRIAL COENZYME A DIPHOSPHATASE NUDT8"/>
    <property type="match status" value="1"/>
</dbReference>
<evidence type="ECO:0000259" key="7">
    <source>
        <dbReference type="PROSITE" id="PS51462"/>
    </source>
</evidence>
<proteinExistence type="predicted"/>
<feature type="domain" description="Nudix hydrolase" evidence="7">
    <location>
        <begin position="22"/>
        <end position="158"/>
    </location>
</feature>
<dbReference type="InterPro" id="IPR045121">
    <property type="entry name" value="CoAse"/>
</dbReference>
<keyword evidence="5" id="KW-0460">Magnesium</keyword>
<dbReference type="InterPro" id="IPR000086">
    <property type="entry name" value="NUDIX_hydrolase_dom"/>
</dbReference>
<dbReference type="RefSeq" id="WP_209812648.1">
    <property type="nucleotide sequence ID" value="NZ_JAGGKT010000024.1"/>
</dbReference>
<dbReference type="InterPro" id="IPR015797">
    <property type="entry name" value="NUDIX_hydrolase-like_dom_sf"/>
</dbReference>
<keyword evidence="3" id="KW-0479">Metal-binding</keyword>
<accession>A0ABS4GWM3</accession>
<dbReference type="EMBL" id="JAGGKT010000024">
    <property type="protein sequence ID" value="MBP1934666.1"/>
    <property type="molecule type" value="Genomic_DNA"/>
</dbReference>
<evidence type="ECO:0000313" key="9">
    <source>
        <dbReference type="Proteomes" id="UP001519343"/>
    </source>
</evidence>
<dbReference type="SUPFAM" id="SSF55811">
    <property type="entry name" value="Nudix"/>
    <property type="match status" value="1"/>
</dbReference>